<evidence type="ECO:0000256" key="3">
    <source>
        <dbReference type="SAM" id="Phobius"/>
    </source>
</evidence>
<name>A0A327YB16_9BACL</name>
<dbReference type="EMBL" id="QLMH01000013">
    <property type="protein sequence ID" value="RAK17176.1"/>
    <property type="molecule type" value="Genomic_DNA"/>
</dbReference>
<evidence type="ECO:0000256" key="1">
    <source>
        <dbReference type="ARBA" id="ARBA00023224"/>
    </source>
</evidence>
<dbReference type="OrthoDB" id="2493490at2"/>
<evidence type="ECO:0000313" key="5">
    <source>
        <dbReference type="EMBL" id="RAK17176.1"/>
    </source>
</evidence>
<dbReference type="Pfam" id="PF00015">
    <property type="entry name" value="MCPsignal"/>
    <property type="match status" value="1"/>
</dbReference>
<keyword evidence="3" id="KW-0812">Transmembrane</keyword>
<feature type="transmembrane region" description="Helical" evidence="3">
    <location>
        <begin position="160"/>
        <end position="181"/>
    </location>
</feature>
<dbReference type="InterPro" id="IPR004089">
    <property type="entry name" value="MCPsignal_dom"/>
</dbReference>
<dbReference type="PROSITE" id="PS50111">
    <property type="entry name" value="CHEMOTAXIS_TRANSDUC_2"/>
    <property type="match status" value="1"/>
</dbReference>
<evidence type="ECO:0000313" key="6">
    <source>
        <dbReference type="Proteomes" id="UP000248555"/>
    </source>
</evidence>
<dbReference type="PANTHER" id="PTHR32089:SF112">
    <property type="entry name" value="LYSOZYME-LIKE PROTEIN-RELATED"/>
    <property type="match status" value="1"/>
</dbReference>
<protein>
    <submittedName>
        <fullName evidence="5">Methyl-accepting chemotaxis protein</fullName>
    </submittedName>
</protein>
<dbReference type="PANTHER" id="PTHR32089">
    <property type="entry name" value="METHYL-ACCEPTING CHEMOTAXIS PROTEIN MCPB"/>
    <property type="match status" value="1"/>
</dbReference>
<sequence length="541" mass="61298">MEKLLKRKVAQKALNKVQRVAEEIQRTIHPDMSISEQLETLRHILDKRLEHDEYFLIVDESGYAIIHTNRLREGITFNDEVGSKAATTNVPLLQIYKRNTGEVLIDASCPLFTDRNGKRFNLRMGRLVHQPYLEAWFSSIVLLPSITVAIASFLLSLSLFHIFLLTSGAFLVSFVCSFCFYRVLITRLRNWYHVTRTVSSGNLHTEVRTVGKRNEFHQIGYEINKVILGMRSILNEFAKATHSVDQVSKEQKEEAKRLSEAFDEVSATMETFRQGAQKQTTFVQQAKTRIETMMESIWRIQKEIEQAVQRAQSTLDSAQIGNEQIQKTEQKMRTIQTKIRETSQLIQMVAKEADMVMKKVSAITAIADQTNMLALNASIEAARAGEAGKGFAVVASEVRKLAEDTNSFASEILSSLNKTRKDLITAVQAVDENVDAIEETTSSLLKTSKSIAEFQEMSTQMNELISHNRSYVEKATAEGEELQHLITDVYYIAEDFTNVVHETATGIEQQVSGVHMLAKEAAALAEEVHRLNQILKRFQFN</sequence>
<reference evidence="5 6" key="1">
    <citation type="submission" date="2018-06" db="EMBL/GenBank/DDBJ databases">
        <title>Genomic Encyclopedia of Type Strains, Phase III (KMG-III): the genomes of soil and plant-associated and newly described type strains.</title>
        <authorList>
            <person name="Whitman W."/>
        </authorList>
    </citation>
    <scope>NUCLEOTIDE SEQUENCE [LARGE SCALE GENOMIC DNA]</scope>
    <source>
        <strain evidence="5 6">CGMCC 1.8979</strain>
    </source>
</reference>
<gene>
    <name evidence="5" type="ORF">B0I26_11340</name>
</gene>
<dbReference type="Proteomes" id="UP000248555">
    <property type="component" value="Unassembled WGS sequence"/>
</dbReference>
<proteinExistence type="predicted"/>
<evidence type="ECO:0000256" key="2">
    <source>
        <dbReference type="PROSITE-ProRule" id="PRU00284"/>
    </source>
</evidence>
<keyword evidence="1 2" id="KW-0807">Transducer</keyword>
<accession>A0A327YB16</accession>
<comment type="caution">
    <text evidence="5">The sequence shown here is derived from an EMBL/GenBank/DDBJ whole genome shotgun (WGS) entry which is preliminary data.</text>
</comment>
<dbReference type="SUPFAM" id="SSF58104">
    <property type="entry name" value="Methyl-accepting chemotaxis protein (MCP) signaling domain"/>
    <property type="match status" value="1"/>
</dbReference>
<dbReference type="RefSeq" id="WP_111645948.1">
    <property type="nucleotide sequence ID" value="NZ_QLMH01000013.1"/>
</dbReference>
<keyword evidence="6" id="KW-1185">Reference proteome</keyword>
<organism evidence="5 6">
    <name type="scientific">Paranoxybacillus vitaminiphilus</name>
    <dbReference type="NCBI Taxonomy" id="581036"/>
    <lineage>
        <taxon>Bacteria</taxon>
        <taxon>Bacillati</taxon>
        <taxon>Bacillota</taxon>
        <taxon>Bacilli</taxon>
        <taxon>Bacillales</taxon>
        <taxon>Anoxybacillaceae</taxon>
        <taxon>Paranoxybacillus</taxon>
    </lineage>
</organism>
<keyword evidence="3" id="KW-1133">Transmembrane helix</keyword>
<dbReference type="GO" id="GO:0016020">
    <property type="term" value="C:membrane"/>
    <property type="evidence" value="ECO:0007669"/>
    <property type="project" value="InterPro"/>
</dbReference>
<feature type="transmembrane region" description="Helical" evidence="3">
    <location>
        <begin position="132"/>
        <end position="154"/>
    </location>
</feature>
<dbReference type="AlphaFoldDB" id="A0A327YB16"/>
<dbReference type="SMART" id="SM00283">
    <property type="entry name" value="MA"/>
    <property type="match status" value="1"/>
</dbReference>
<dbReference type="Gene3D" id="6.10.340.10">
    <property type="match status" value="1"/>
</dbReference>
<evidence type="ECO:0000259" key="4">
    <source>
        <dbReference type="PROSITE" id="PS50111"/>
    </source>
</evidence>
<dbReference type="GO" id="GO:0007165">
    <property type="term" value="P:signal transduction"/>
    <property type="evidence" value="ECO:0007669"/>
    <property type="project" value="UniProtKB-KW"/>
</dbReference>
<dbReference type="Gene3D" id="1.10.287.950">
    <property type="entry name" value="Methyl-accepting chemotaxis protein"/>
    <property type="match status" value="1"/>
</dbReference>
<feature type="domain" description="Methyl-accepting transducer" evidence="4">
    <location>
        <begin position="254"/>
        <end position="490"/>
    </location>
</feature>
<keyword evidence="3" id="KW-0472">Membrane</keyword>